<reference evidence="2 3" key="1">
    <citation type="journal article" date="2019" name="Int. J. Syst. Evol. Microbiol.">
        <title>The Global Catalogue of Microorganisms (GCM) 10K type strain sequencing project: providing services to taxonomists for standard genome sequencing and annotation.</title>
        <authorList>
            <consortium name="The Broad Institute Genomics Platform"/>
            <consortium name="The Broad Institute Genome Sequencing Center for Infectious Disease"/>
            <person name="Wu L."/>
            <person name="Ma J."/>
        </authorList>
    </citation>
    <scope>NUCLEOTIDE SEQUENCE [LARGE SCALE GENOMIC DNA]</scope>
    <source>
        <strain evidence="2 3">JCM 15591</strain>
    </source>
</reference>
<dbReference type="RefSeq" id="WP_344069012.1">
    <property type="nucleotide sequence ID" value="NZ_BAAAPN010000104.1"/>
</dbReference>
<proteinExistence type="predicted"/>
<accession>A0ABN2L612</accession>
<protein>
    <submittedName>
        <fullName evidence="2">Uncharacterized protein</fullName>
    </submittedName>
</protein>
<feature type="region of interest" description="Disordered" evidence="1">
    <location>
        <begin position="1"/>
        <end position="21"/>
    </location>
</feature>
<comment type="caution">
    <text evidence="2">The sequence shown here is derived from an EMBL/GenBank/DDBJ whole genome shotgun (WGS) entry which is preliminary data.</text>
</comment>
<dbReference type="Pfam" id="PF18993">
    <property type="entry name" value="Rv0078B"/>
    <property type="match status" value="1"/>
</dbReference>
<evidence type="ECO:0000313" key="2">
    <source>
        <dbReference type="EMBL" id="GAA1775902.1"/>
    </source>
</evidence>
<organism evidence="2 3">
    <name type="scientific">Nostocoides vanveenii</name>
    <dbReference type="NCBI Taxonomy" id="330835"/>
    <lineage>
        <taxon>Bacteria</taxon>
        <taxon>Bacillati</taxon>
        <taxon>Actinomycetota</taxon>
        <taxon>Actinomycetes</taxon>
        <taxon>Micrococcales</taxon>
        <taxon>Intrasporangiaceae</taxon>
        <taxon>Nostocoides</taxon>
    </lineage>
</organism>
<keyword evidence="3" id="KW-1185">Reference proteome</keyword>
<name>A0ABN2L612_9MICO</name>
<gene>
    <name evidence="2" type="ORF">GCM10009810_36230</name>
</gene>
<dbReference type="Proteomes" id="UP001501475">
    <property type="component" value="Unassembled WGS sequence"/>
</dbReference>
<sequence length="77" mass="8606">MSASAETRGSGAHPSPEAQRVRDALEMHELGVELFRQRIRRERPGVDEAEVGSLTRAWLISAPRPDQLRAALGDWAW</sequence>
<dbReference type="InterPro" id="IPR044054">
    <property type="entry name" value="Rv0078B"/>
</dbReference>
<evidence type="ECO:0000256" key="1">
    <source>
        <dbReference type="SAM" id="MobiDB-lite"/>
    </source>
</evidence>
<evidence type="ECO:0000313" key="3">
    <source>
        <dbReference type="Proteomes" id="UP001501475"/>
    </source>
</evidence>
<dbReference type="EMBL" id="BAAAPN010000104">
    <property type="protein sequence ID" value="GAA1775902.1"/>
    <property type="molecule type" value="Genomic_DNA"/>
</dbReference>